<feature type="compositionally biased region" description="Pro residues" evidence="2">
    <location>
        <begin position="28"/>
        <end position="47"/>
    </location>
</feature>
<protein>
    <submittedName>
        <fullName evidence="3">Uncharacterized protein</fullName>
    </submittedName>
</protein>
<evidence type="ECO:0000313" key="4">
    <source>
        <dbReference type="Proteomes" id="UP000601435"/>
    </source>
</evidence>
<dbReference type="PANTHER" id="PTHR24216">
    <property type="entry name" value="PAXILLIN-RELATED"/>
    <property type="match status" value="1"/>
</dbReference>
<feature type="region of interest" description="Disordered" evidence="2">
    <location>
        <begin position="173"/>
        <end position="211"/>
    </location>
</feature>
<dbReference type="OrthoDB" id="428508at2759"/>
<organism evidence="3 4">
    <name type="scientific">Symbiodinium necroappetens</name>
    <dbReference type="NCBI Taxonomy" id="1628268"/>
    <lineage>
        <taxon>Eukaryota</taxon>
        <taxon>Sar</taxon>
        <taxon>Alveolata</taxon>
        <taxon>Dinophyceae</taxon>
        <taxon>Suessiales</taxon>
        <taxon>Symbiodiniaceae</taxon>
        <taxon>Symbiodinium</taxon>
    </lineage>
</organism>
<feature type="region of interest" description="Disordered" evidence="2">
    <location>
        <begin position="616"/>
        <end position="663"/>
    </location>
</feature>
<name>A0A813A9P6_9DINO</name>
<feature type="region of interest" description="Disordered" evidence="2">
    <location>
        <begin position="720"/>
        <end position="747"/>
    </location>
</feature>
<keyword evidence="4" id="KW-1185">Reference proteome</keyword>
<keyword evidence="1" id="KW-0175">Coiled coil</keyword>
<feature type="region of interest" description="Disordered" evidence="2">
    <location>
        <begin position="18"/>
        <end position="146"/>
    </location>
</feature>
<feature type="compositionally biased region" description="Polar residues" evidence="2">
    <location>
        <begin position="738"/>
        <end position="747"/>
    </location>
</feature>
<feature type="compositionally biased region" description="Pro residues" evidence="2">
    <location>
        <begin position="183"/>
        <end position="199"/>
    </location>
</feature>
<feature type="compositionally biased region" description="Low complexity" evidence="2">
    <location>
        <begin position="64"/>
        <end position="82"/>
    </location>
</feature>
<evidence type="ECO:0000313" key="3">
    <source>
        <dbReference type="EMBL" id="CAE7861077.1"/>
    </source>
</evidence>
<feature type="compositionally biased region" description="Low complexity" evidence="2">
    <location>
        <begin position="628"/>
        <end position="648"/>
    </location>
</feature>
<gene>
    <name evidence="3" type="ORF">SNEC2469_LOCUS27273</name>
</gene>
<dbReference type="EMBL" id="CAJNJA010057140">
    <property type="protein sequence ID" value="CAE7861077.1"/>
    <property type="molecule type" value="Genomic_DNA"/>
</dbReference>
<dbReference type="AlphaFoldDB" id="A0A813A9P6"/>
<feature type="compositionally biased region" description="Acidic residues" evidence="2">
    <location>
        <begin position="649"/>
        <end position="663"/>
    </location>
</feature>
<evidence type="ECO:0000256" key="2">
    <source>
        <dbReference type="SAM" id="MobiDB-lite"/>
    </source>
</evidence>
<feature type="coiled-coil region" evidence="1">
    <location>
        <begin position="664"/>
        <end position="691"/>
    </location>
</feature>
<evidence type="ECO:0000256" key="1">
    <source>
        <dbReference type="SAM" id="Coils"/>
    </source>
</evidence>
<dbReference type="Proteomes" id="UP000601435">
    <property type="component" value="Unassembled WGS sequence"/>
</dbReference>
<feature type="compositionally biased region" description="Acidic residues" evidence="2">
    <location>
        <begin position="122"/>
        <end position="144"/>
    </location>
</feature>
<sequence>EILLSSGLRILHDILGLGGTALPHSRDAPPPSSSAAPPQPEPEPSSRPGPSSSSSSKAPPPGPSSSSSWYDRPGPSSSSSSKAPPPDPSSGYTWYEKGKGKGPWRQKGRHVWEDPHGKVWEEVSDMSDISEDDFESDGSWELDSDSSGSVVSVVTTNTGAKAGVLVVDGCARTGDGGAGASTDPPPTDSKKAPPPPPPSGDGGPKTKAKVSTHALKCPTCNRPRGDNSKAVVSTAFYSFGFYTGRSQTTATRCLQQYTALGVWKAMSMNMPRIGYALTARPRSAPLINHGQAAEDRFVVKGATAMPVVLNRREVVNQGSGMGLEEVVEVEEEEMGIPSQATDDVVAPTPTETTAMEVDEPEPVSAYIPPTAKSSGIPAEAYPGQTVWHSPQPSSPVMSTTSDRFLTHREILWLNQPPSRGTMDQRGQARGPMGETRPLAIVLPNGEALWFTTRDIDVDTPRLVIPWSLFQYLAMSRRSLSGFQSWGKVGVVYIRRVAQDIIHGAQQRGSIMDRIREANRTNPLLMDLQSAYPEPQDAVPPTSASTGAYRPNFNFRDFLQRPSFGEHFHPGEGPPRVGRGPLPCIYDQPAHEMPLAASVGEADHASNCMGMWARRLLGQENPSPPSKGVPPKATPSTPATEPTTPTAEPAPEEVEEDEDSDVELTAEERAEVARIEEECSELERRMRNLSVTQQRSLLENLANASSAVIGGLLADTVRRTAQMRGKGAKGSGRPKVKANQASANKDPK</sequence>
<comment type="caution">
    <text evidence="3">The sequence shown here is derived from an EMBL/GenBank/DDBJ whole genome shotgun (WGS) entry which is preliminary data.</text>
</comment>
<dbReference type="PANTHER" id="PTHR24216:SF65">
    <property type="entry name" value="PAXILLIN-LIKE PROTEIN 1"/>
    <property type="match status" value="1"/>
</dbReference>
<reference evidence="3" key="1">
    <citation type="submission" date="2021-02" db="EMBL/GenBank/DDBJ databases">
        <authorList>
            <person name="Dougan E. K."/>
            <person name="Rhodes N."/>
            <person name="Thang M."/>
            <person name="Chan C."/>
        </authorList>
    </citation>
    <scope>NUCLEOTIDE SEQUENCE</scope>
</reference>
<feature type="compositionally biased region" description="Low complexity" evidence="2">
    <location>
        <begin position="48"/>
        <end position="57"/>
    </location>
</feature>
<feature type="compositionally biased region" description="Basic and acidic residues" evidence="2">
    <location>
        <begin position="110"/>
        <end position="121"/>
    </location>
</feature>
<accession>A0A813A9P6</accession>
<feature type="non-terminal residue" evidence="3">
    <location>
        <position position="747"/>
    </location>
</feature>
<proteinExistence type="predicted"/>
<feature type="compositionally biased region" description="Basic residues" evidence="2">
    <location>
        <begin position="100"/>
        <end position="109"/>
    </location>
</feature>